<evidence type="ECO:0000313" key="3">
    <source>
        <dbReference type="EMBL" id="MFC7616534.1"/>
    </source>
</evidence>
<proteinExistence type="predicted"/>
<dbReference type="Proteomes" id="UP001596512">
    <property type="component" value="Unassembled WGS sequence"/>
</dbReference>
<gene>
    <name evidence="3" type="ORF">ACFQV2_26755</name>
</gene>
<feature type="chain" id="PRO_5045378886" evidence="2">
    <location>
        <begin position="23"/>
        <end position="361"/>
    </location>
</feature>
<feature type="region of interest" description="Disordered" evidence="1">
    <location>
        <begin position="83"/>
        <end position="109"/>
    </location>
</feature>
<accession>A0ABW2TT70</accession>
<comment type="caution">
    <text evidence="3">The sequence shown here is derived from an EMBL/GenBank/DDBJ whole genome shotgun (WGS) entry which is preliminary data.</text>
</comment>
<keyword evidence="4" id="KW-1185">Reference proteome</keyword>
<name>A0ABW2TT70_9PSEU</name>
<evidence type="ECO:0000313" key="4">
    <source>
        <dbReference type="Proteomes" id="UP001596512"/>
    </source>
</evidence>
<evidence type="ECO:0000256" key="1">
    <source>
        <dbReference type="SAM" id="MobiDB-lite"/>
    </source>
</evidence>
<reference evidence="4" key="1">
    <citation type="journal article" date="2019" name="Int. J. Syst. Evol. Microbiol.">
        <title>The Global Catalogue of Microorganisms (GCM) 10K type strain sequencing project: providing services to taxonomists for standard genome sequencing and annotation.</title>
        <authorList>
            <consortium name="The Broad Institute Genomics Platform"/>
            <consortium name="The Broad Institute Genome Sequencing Center for Infectious Disease"/>
            <person name="Wu L."/>
            <person name="Ma J."/>
        </authorList>
    </citation>
    <scope>NUCLEOTIDE SEQUENCE [LARGE SCALE GENOMIC DNA]</scope>
    <source>
        <strain evidence="4">JCM 17695</strain>
    </source>
</reference>
<protein>
    <submittedName>
        <fullName evidence="3">Uncharacterized protein</fullName>
    </submittedName>
</protein>
<sequence length="361" mass="38994">MHPRKWGAVVTAALAVLVPVTASGLLSAQADQVATQSPQASPAMSAEDFPFAAVQSTKLAERRLASGATETVTRFGPFTLAPHEHEDEPEHPHTGIAPMHGPHEPHHGTHTRALVLMPPPCVNCYVVGVQPGMTNLDGSQANYHTGTMLHHAVFFDRSKHDITCPTGWPGLAGQRIFASGNERTGGTLPAGYGVKYGWLPLTYAALEFMNMDAVEHKVYLTVTYQHVPASTPGMKAVTPVWLDADNCGISEHPVPKGESHTKWQWTSTVRGKVVGAGGHLHDGGETITLRNLTSGQEICQSRASYDLTPEYEGHIERMSRCLAPDLGSVDRGDSVEIHSVYHTHYADPHAMSIMIAFVAQE</sequence>
<dbReference type="EMBL" id="JBHTEY010000004">
    <property type="protein sequence ID" value="MFC7616534.1"/>
    <property type="molecule type" value="Genomic_DNA"/>
</dbReference>
<feature type="compositionally biased region" description="Basic and acidic residues" evidence="1">
    <location>
        <begin position="83"/>
        <end position="93"/>
    </location>
</feature>
<keyword evidence="2" id="KW-0732">Signal</keyword>
<evidence type="ECO:0000256" key="2">
    <source>
        <dbReference type="SAM" id="SignalP"/>
    </source>
</evidence>
<organism evidence="3 4">
    <name type="scientific">Actinokineospora soli</name>
    <dbReference type="NCBI Taxonomy" id="1048753"/>
    <lineage>
        <taxon>Bacteria</taxon>
        <taxon>Bacillati</taxon>
        <taxon>Actinomycetota</taxon>
        <taxon>Actinomycetes</taxon>
        <taxon>Pseudonocardiales</taxon>
        <taxon>Pseudonocardiaceae</taxon>
        <taxon>Actinokineospora</taxon>
    </lineage>
</organism>
<feature type="signal peptide" evidence="2">
    <location>
        <begin position="1"/>
        <end position="22"/>
    </location>
</feature>